<keyword evidence="2" id="KW-0004">4Fe-4S</keyword>
<evidence type="ECO:0000313" key="8">
    <source>
        <dbReference type="EMBL" id="MBO8432406.1"/>
    </source>
</evidence>
<dbReference type="SUPFAM" id="SSF102114">
    <property type="entry name" value="Radical SAM enzymes"/>
    <property type="match status" value="1"/>
</dbReference>
<accession>A0A9D9DU04</accession>
<dbReference type="GO" id="GO:0042364">
    <property type="term" value="P:water-soluble vitamin biosynthetic process"/>
    <property type="evidence" value="ECO:0007669"/>
    <property type="project" value="UniProtKB-ARBA"/>
</dbReference>
<evidence type="ECO:0000256" key="6">
    <source>
        <dbReference type="ARBA" id="ARBA00023014"/>
    </source>
</evidence>
<dbReference type="SFLD" id="SFLDS00029">
    <property type="entry name" value="Radical_SAM"/>
    <property type="match status" value="1"/>
</dbReference>
<dbReference type="InterPro" id="IPR007197">
    <property type="entry name" value="rSAM"/>
</dbReference>
<dbReference type="Pfam" id="PF06968">
    <property type="entry name" value="BATS"/>
    <property type="match status" value="1"/>
</dbReference>
<keyword evidence="3" id="KW-0949">S-adenosyl-L-methionine</keyword>
<dbReference type="GO" id="GO:0044272">
    <property type="term" value="P:sulfur compound biosynthetic process"/>
    <property type="evidence" value="ECO:0007669"/>
    <property type="project" value="UniProtKB-ARBA"/>
</dbReference>
<organism evidence="8 9">
    <name type="scientific">Candidatus Pullibacteroides excrementavium</name>
    <dbReference type="NCBI Taxonomy" id="2840905"/>
    <lineage>
        <taxon>Bacteria</taxon>
        <taxon>Pseudomonadati</taxon>
        <taxon>Bacteroidota</taxon>
        <taxon>Bacteroidia</taxon>
        <taxon>Bacteroidales</taxon>
        <taxon>Candidatus Pullibacteroides</taxon>
    </lineage>
</organism>
<comment type="caution">
    <text evidence="8">The sequence shown here is derived from an EMBL/GenBank/DDBJ whole genome shotgun (WGS) entry which is preliminary data.</text>
</comment>
<evidence type="ECO:0000256" key="4">
    <source>
        <dbReference type="ARBA" id="ARBA00022723"/>
    </source>
</evidence>
<dbReference type="SFLD" id="SFLDF00319">
    <property type="entry name" value="Fe_hydrogenase_maturase_(HydG"/>
    <property type="match status" value="1"/>
</dbReference>
<dbReference type="PANTHER" id="PTHR43583">
    <property type="entry name" value="2-IMINOACETATE SYNTHASE"/>
    <property type="match status" value="1"/>
</dbReference>
<dbReference type="Gene3D" id="3.20.20.70">
    <property type="entry name" value="Aldolase class I"/>
    <property type="match status" value="1"/>
</dbReference>
<dbReference type="CDD" id="cd01335">
    <property type="entry name" value="Radical_SAM"/>
    <property type="match status" value="1"/>
</dbReference>
<dbReference type="EMBL" id="JADIMZ010000056">
    <property type="protein sequence ID" value="MBO8432406.1"/>
    <property type="molecule type" value="Genomic_DNA"/>
</dbReference>
<evidence type="ECO:0000256" key="5">
    <source>
        <dbReference type="ARBA" id="ARBA00023004"/>
    </source>
</evidence>
<proteinExistence type="predicted"/>
<dbReference type="InterPro" id="IPR058240">
    <property type="entry name" value="rSAM_sf"/>
</dbReference>
<dbReference type="PROSITE" id="PS51918">
    <property type="entry name" value="RADICAL_SAM"/>
    <property type="match status" value="1"/>
</dbReference>
<dbReference type="SFLD" id="SFLDG01060">
    <property type="entry name" value="BATS_domain_containing"/>
    <property type="match status" value="1"/>
</dbReference>
<dbReference type="InterPro" id="IPR024007">
    <property type="entry name" value="FeFe-hyd_mat_HydG"/>
</dbReference>
<feature type="domain" description="Radical SAM core" evidence="7">
    <location>
        <begin position="76"/>
        <end position="321"/>
    </location>
</feature>
<name>A0A9D9DU04_9BACT</name>
<dbReference type="Proteomes" id="UP000823612">
    <property type="component" value="Unassembled WGS sequence"/>
</dbReference>
<comment type="cofactor">
    <cofactor evidence="1">
        <name>[4Fe-4S] cluster</name>
        <dbReference type="ChEBI" id="CHEBI:49883"/>
    </cofactor>
</comment>
<gene>
    <name evidence="8" type="primary">hydG</name>
    <name evidence="8" type="ORF">IAB08_03815</name>
</gene>
<dbReference type="InterPro" id="IPR013785">
    <property type="entry name" value="Aldolase_TIM"/>
</dbReference>
<evidence type="ECO:0000259" key="7">
    <source>
        <dbReference type="PROSITE" id="PS51918"/>
    </source>
</evidence>
<keyword evidence="4" id="KW-0479">Metal-binding</keyword>
<protein>
    <submittedName>
        <fullName evidence="8">[FeFe] hydrogenase H-cluster radical SAM maturase HydG</fullName>
    </submittedName>
</protein>
<dbReference type="GO" id="GO:0046872">
    <property type="term" value="F:metal ion binding"/>
    <property type="evidence" value="ECO:0007669"/>
    <property type="project" value="UniProtKB-KW"/>
</dbReference>
<evidence type="ECO:0000313" key="9">
    <source>
        <dbReference type="Proteomes" id="UP000823612"/>
    </source>
</evidence>
<dbReference type="AlphaFoldDB" id="A0A9D9DU04"/>
<evidence type="ECO:0000256" key="1">
    <source>
        <dbReference type="ARBA" id="ARBA00001966"/>
    </source>
</evidence>
<dbReference type="InterPro" id="IPR034428">
    <property type="entry name" value="ThiH/NoCL/HydG-like"/>
</dbReference>
<keyword evidence="6" id="KW-0411">Iron-sulfur</keyword>
<sequence>MDFSLTKGAVDFIDDALIMDLLGQKEDKGKVAEILSKSLEKKALTLDETAALLAVKSPDLLETVYEAARKLKREIYGNRIVLFAPLYIGNYCMNDCKYCGFRRSLTTAVRRTLTDEELVEEVKGLEREGHKRLILVYGESPKYSPEYIAHTVDIVYSTKEGHGEIRRVNINAAPLDIEGFRTVKAAGIGTYQIFQETYNKEAYRKFHPANTRKGDYMWRLNAMDRAFEAGCDDMGIGALFGLYDWRFEVMGLVSHSLHLQQRYNVGPHTISFPRIQPAHGLDLDLRYQTSDEEFKQLVAVLRLAVPYTGLIMTARENQSVRDAVMQFGVSQIDAGTRLEIGAYHEKASNKEAQDLEKEQFQIADNRSLDEAIRWLLEQKFIPSFCTSCYRVGRTGEHFMEYAIPGFIGKFCTPNALMTLAEYLKDYATPETRQAGDALIREELAKMPEGGLKQQLLERLQDLVENDTRDRLF</sequence>
<dbReference type="PANTHER" id="PTHR43583:SF2">
    <property type="entry name" value="THIAZOLE BIOSYNTHESIS PROTEIN"/>
    <property type="match status" value="1"/>
</dbReference>
<dbReference type="SFLD" id="SFLDG01081">
    <property type="entry name" value="cleavage_of_the_Ca-Cb_bond_in"/>
    <property type="match status" value="1"/>
</dbReference>
<dbReference type="InterPro" id="IPR010722">
    <property type="entry name" value="BATS_dom"/>
</dbReference>
<evidence type="ECO:0000256" key="3">
    <source>
        <dbReference type="ARBA" id="ARBA00022691"/>
    </source>
</evidence>
<dbReference type="GO" id="GO:0003824">
    <property type="term" value="F:catalytic activity"/>
    <property type="evidence" value="ECO:0007669"/>
    <property type="project" value="InterPro"/>
</dbReference>
<dbReference type="Pfam" id="PF04055">
    <property type="entry name" value="Radical_SAM"/>
    <property type="match status" value="1"/>
</dbReference>
<reference evidence="8" key="2">
    <citation type="journal article" date="2021" name="PeerJ">
        <title>Extensive microbial diversity within the chicken gut microbiome revealed by metagenomics and culture.</title>
        <authorList>
            <person name="Gilroy R."/>
            <person name="Ravi A."/>
            <person name="Getino M."/>
            <person name="Pursley I."/>
            <person name="Horton D.L."/>
            <person name="Alikhan N.F."/>
            <person name="Baker D."/>
            <person name="Gharbi K."/>
            <person name="Hall N."/>
            <person name="Watson M."/>
            <person name="Adriaenssens E.M."/>
            <person name="Foster-Nyarko E."/>
            <person name="Jarju S."/>
            <person name="Secka A."/>
            <person name="Antonio M."/>
            <person name="Oren A."/>
            <person name="Chaudhuri R.R."/>
            <person name="La Ragione R."/>
            <person name="Hildebrand F."/>
            <person name="Pallen M.J."/>
        </authorList>
    </citation>
    <scope>NUCLEOTIDE SEQUENCE</scope>
    <source>
        <strain evidence="8">2889</strain>
    </source>
</reference>
<keyword evidence="5" id="KW-0408">Iron</keyword>
<reference evidence="8" key="1">
    <citation type="submission" date="2020-10" db="EMBL/GenBank/DDBJ databases">
        <authorList>
            <person name="Gilroy R."/>
        </authorList>
    </citation>
    <scope>NUCLEOTIDE SEQUENCE</scope>
    <source>
        <strain evidence="8">2889</strain>
    </source>
</reference>
<dbReference type="NCBIfam" id="TIGR03955">
    <property type="entry name" value="rSAM_HydG"/>
    <property type="match status" value="1"/>
</dbReference>
<dbReference type="SMART" id="SM00876">
    <property type="entry name" value="BATS"/>
    <property type="match status" value="1"/>
</dbReference>
<evidence type="ECO:0000256" key="2">
    <source>
        <dbReference type="ARBA" id="ARBA00022485"/>
    </source>
</evidence>
<dbReference type="GO" id="GO:0051539">
    <property type="term" value="F:4 iron, 4 sulfur cluster binding"/>
    <property type="evidence" value="ECO:0007669"/>
    <property type="project" value="UniProtKB-KW"/>
</dbReference>